<dbReference type="Proteomes" id="UP001356427">
    <property type="component" value="Unassembled WGS sequence"/>
</dbReference>
<evidence type="ECO:0000313" key="7">
    <source>
        <dbReference type="Proteomes" id="UP001356427"/>
    </source>
</evidence>
<proteinExistence type="predicted"/>
<dbReference type="GO" id="GO:0005794">
    <property type="term" value="C:Golgi apparatus"/>
    <property type="evidence" value="ECO:0007669"/>
    <property type="project" value="TreeGrafter"/>
</dbReference>
<feature type="compositionally biased region" description="Basic and acidic residues" evidence="4">
    <location>
        <begin position="802"/>
        <end position="821"/>
    </location>
</feature>
<evidence type="ECO:0000313" key="6">
    <source>
        <dbReference type="EMBL" id="KAK6316100.1"/>
    </source>
</evidence>
<name>A0AAN8QTK8_9TELE</name>
<comment type="subcellular location">
    <subcellularLocation>
        <location evidence="1">Cytoplasm</location>
    </subcellularLocation>
</comment>
<feature type="coiled-coil region" evidence="3">
    <location>
        <begin position="616"/>
        <end position="668"/>
    </location>
</feature>
<evidence type="ECO:0000259" key="5">
    <source>
        <dbReference type="Pfam" id="PF07989"/>
    </source>
</evidence>
<reference evidence="6 7" key="1">
    <citation type="submission" date="2021-04" db="EMBL/GenBank/DDBJ databases">
        <authorList>
            <person name="De Guttry C."/>
            <person name="Zahm M."/>
            <person name="Klopp C."/>
            <person name="Cabau C."/>
            <person name="Louis A."/>
            <person name="Berthelot C."/>
            <person name="Parey E."/>
            <person name="Roest Crollius H."/>
            <person name="Montfort J."/>
            <person name="Robinson-Rechavi M."/>
            <person name="Bucao C."/>
            <person name="Bouchez O."/>
            <person name="Gislard M."/>
            <person name="Lluch J."/>
            <person name="Milhes M."/>
            <person name="Lampietro C."/>
            <person name="Lopez Roques C."/>
            <person name="Donnadieu C."/>
            <person name="Braasch I."/>
            <person name="Desvignes T."/>
            <person name="Postlethwait J."/>
            <person name="Bobe J."/>
            <person name="Wedekind C."/>
            <person name="Guiguen Y."/>
        </authorList>
    </citation>
    <scope>NUCLEOTIDE SEQUENCE [LARGE SCALE GENOMIC DNA]</scope>
    <source>
        <strain evidence="6">Cs_M1</strain>
        <tissue evidence="6">Blood</tissue>
    </source>
</reference>
<feature type="coiled-coil region" evidence="3">
    <location>
        <begin position="446"/>
        <end position="484"/>
    </location>
</feature>
<dbReference type="InterPro" id="IPR052593">
    <property type="entry name" value="MT-associated_AKAP9-binding"/>
</dbReference>
<evidence type="ECO:0000256" key="1">
    <source>
        <dbReference type="ARBA" id="ARBA00004496"/>
    </source>
</evidence>
<evidence type="ECO:0000256" key="3">
    <source>
        <dbReference type="SAM" id="Coils"/>
    </source>
</evidence>
<gene>
    <name evidence="6" type="ORF">J4Q44_G00136240</name>
</gene>
<comment type="caution">
    <text evidence="6">The sequence shown here is derived from an EMBL/GenBank/DDBJ whole genome shotgun (WGS) entry which is preliminary data.</text>
</comment>
<dbReference type="GO" id="GO:0005813">
    <property type="term" value="C:centrosome"/>
    <property type="evidence" value="ECO:0007669"/>
    <property type="project" value="TreeGrafter"/>
</dbReference>
<feature type="region of interest" description="Disordered" evidence="4">
    <location>
        <begin position="142"/>
        <end position="193"/>
    </location>
</feature>
<keyword evidence="7" id="KW-1185">Reference proteome</keyword>
<feature type="region of interest" description="Disordered" evidence="4">
    <location>
        <begin position="993"/>
        <end position="1013"/>
    </location>
</feature>
<feature type="region of interest" description="Disordered" evidence="4">
    <location>
        <begin position="1158"/>
        <end position="1192"/>
    </location>
</feature>
<organism evidence="6 7">
    <name type="scientific">Coregonus suidteri</name>
    <dbReference type="NCBI Taxonomy" id="861788"/>
    <lineage>
        <taxon>Eukaryota</taxon>
        <taxon>Metazoa</taxon>
        <taxon>Chordata</taxon>
        <taxon>Craniata</taxon>
        <taxon>Vertebrata</taxon>
        <taxon>Euteleostomi</taxon>
        <taxon>Actinopterygii</taxon>
        <taxon>Neopterygii</taxon>
        <taxon>Teleostei</taxon>
        <taxon>Protacanthopterygii</taxon>
        <taxon>Salmoniformes</taxon>
        <taxon>Salmonidae</taxon>
        <taxon>Coregoninae</taxon>
        <taxon>Coregonus</taxon>
    </lineage>
</organism>
<feature type="coiled-coil region" evidence="3">
    <location>
        <begin position="715"/>
        <end position="795"/>
    </location>
</feature>
<feature type="compositionally biased region" description="Low complexity" evidence="4">
    <location>
        <begin position="1328"/>
        <end position="1341"/>
    </location>
</feature>
<feature type="region of interest" description="Disordered" evidence="4">
    <location>
        <begin position="1303"/>
        <end position="1341"/>
    </location>
</feature>
<evidence type="ECO:0000256" key="4">
    <source>
        <dbReference type="SAM" id="MobiDB-lite"/>
    </source>
</evidence>
<feature type="coiled-coil region" evidence="3">
    <location>
        <begin position="361"/>
        <end position="399"/>
    </location>
</feature>
<keyword evidence="3" id="KW-0175">Coiled coil</keyword>
<feature type="region of interest" description="Disordered" evidence="4">
    <location>
        <begin position="800"/>
        <end position="821"/>
    </location>
</feature>
<dbReference type="GO" id="GO:0007098">
    <property type="term" value="P:centrosome cycle"/>
    <property type="evidence" value="ECO:0007669"/>
    <property type="project" value="TreeGrafter"/>
</dbReference>
<protein>
    <recommendedName>
        <fullName evidence="5">Centrosomin N-terminal motif 1 domain-containing protein</fullName>
    </recommendedName>
</protein>
<sequence length="1496" mass="171619">MDLAEELGQLDPLTTDGPFTMKEITQIISDLKKDNFNLRLRIFFYEERLQQRCDDSVEEMYKTNIDLKVEVETLKEEMRELQSVSALALQDYPEQMEQLREYCNTKIQQLEKDLDSSRVEVGKLTTMLEQERMRCLELEKELQGEGHSQTDVPTQTDHSMSDAPTQTEHSQSDAPTQTDPLPKEQDPDRNQNPEQFQDLLSLLEERDWLIEQLQASVKSQEVLIDQLRYSGAGQGSGDQPTADPDRQLSSLIAQREMDLQALEQDHGREKRKYDRHLKEMQDMMAEKDFQLAECEFQVKEQEAAIQKLNLKIHEKDSGKKKAVQSSDGETDTIGQLQACLREKEKELLTLNNLLFSHEDTIHTLENELANEKIKYDSKMKELQDALEKSNEEIAEKDFLLTENEIKLKELEATVKTFNCTLPEKDQLLKEGHVCTCPDITTGHQQESVSQQQLEEVKEASERAREELLAVVELNNREIERLQKSLLDIQTHPPAQEDLLSHIQDAINRAKDDILTANEGKGNDSSSKLSLLLQKLTNLQDRNDQLSCCQHLINSVSALMRQRDVEMNQTRDVFKRLQGAKQDLEERLCQTLQDKDRAFAHLQDALDRKNKDVEVMAGQFQSQMEESNRELERLEQGLRATTDMLAQTKADKQRQLTDHQLTVEELQSATSINAQVLKSLESVMKGLDQELQEKDYIISQLQEVVNRNSEDLEIMVGRLHSQAKDSNKELEQLEQSLKETEAILLQTTQEKETQMTDHQLEMEKLQGEADDSNRKLEQLGEKLKEMEDILAHTTGKYLQDNQLTDRKLQSQAEDRDRKMEPLEQRLKEAVDILAQTTDDKDKRMLENQLAEQKLQSQTEDSNRKLEQLDQMLKEKDVLFMQSTADKEIQLTNYKLTVEKLMSYITINEQMFKEFREHHSQILAKHTLELEDYGKRQEQLSTAQIQISASLQEKCSEVSELRQLLTEREQIIKGLEQLAVQRERRRSNLCLRETLDPDNHTIPENSEVPPTEAGPTKCERCLQLLQRENGSLLDRLRASKRLNETLRSQLDLCRSIMAQREGGDGRSFTPSNSLTVEEEMEEQQQEILRLRQSLEESIQANGRLQGQLENHKAQQAATQTGAQQAGTEMGQNHPGVHAESERLKVALVETACELTRLQRESDTLREEREKLTEGLARSEDNNRSLEGSLSSTREEIDRLKGELGAYQKQLTNSNELLKTFCVEIQGSKQMRTAAVNPTASEFGGGLQDNPKLNQLLSEIQRIIAQLAGKDTTQTKATEEKLPEHSGWPECPPKIININYVECGASRHSSRSSPSGTRRRDHAKKDKDNLSQSSHNSSIDDSVPSLLNSSLSPLWANDKSPHVTGHEDDCITLQRLISEGKTMTNKMSRLLQECHNNNSHPKSQSAVDQKYIKHISSTIGANQHALEQACHLLRLQERRSQTDSVNIYQSQEDFYLENLKLKKKIEIMKREQSQNKKMLSEAVKRLRRVNLGKVGRLSE</sequence>
<feature type="compositionally biased region" description="Basic and acidic residues" evidence="4">
    <location>
        <begin position="1158"/>
        <end position="1181"/>
    </location>
</feature>
<dbReference type="PANTHER" id="PTHR46501:SF6">
    <property type="entry name" value="SI:CH73-95L15.5"/>
    <property type="match status" value="1"/>
</dbReference>
<dbReference type="GO" id="GO:0060090">
    <property type="term" value="F:molecular adaptor activity"/>
    <property type="evidence" value="ECO:0007669"/>
    <property type="project" value="TreeGrafter"/>
</dbReference>
<dbReference type="Pfam" id="PF07989">
    <property type="entry name" value="Cnn_1N"/>
    <property type="match status" value="1"/>
</dbReference>
<evidence type="ECO:0000256" key="2">
    <source>
        <dbReference type="ARBA" id="ARBA00022490"/>
    </source>
</evidence>
<feature type="coiled-coil region" evidence="3">
    <location>
        <begin position="57"/>
        <end position="91"/>
    </location>
</feature>
<feature type="domain" description="Centrosomin N-terminal motif 1" evidence="5">
    <location>
        <begin position="20"/>
        <end position="82"/>
    </location>
</feature>
<accession>A0AAN8QTK8</accession>
<dbReference type="InterPro" id="IPR012943">
    <property type="entry name" value="Cnn_1N"/>
</dbReference>
<feature type="compositionally biased region" description="Polar residues" evidence="4">
    <location>
        <begin position="146"/>
        <end position="179"/>
    </location>
</feature>
<dbReference type="EMBL" id="JAGTTL010000011">
    <property type="protein sequence ID" value="KAK6316100.1"/>
    <property type="molecule type" value="Genomic_DNA"/>
</dbReference>
<feature type="coiled-coil region" evidence="3">
    <location>
        <begin position="1071"/>
        <end position="1112"/>
    </location>
</feature>
<dbReference type="GO" id="GO:0090063">
    <property type="term" value="P:positive regulation of microtubule nucleation"/>
    <property type="evidence" value="ECO:0007669"/>
    <property type="project" value="TreeGrafter"/>
</dbReference>
<keyword evidence="2" id="KW-0963">Cytoplasm</keyword>
<dbReference type="PANTHER" id="PTHR46501">
    <property type="entry name" value="MYOMEGALIN"/>
    <property type="match status" value="1"/>
</dbReference>
<dbReference type="GO" id="GO:1903358">
    <property type="term" value="P:regulation of Golgi organization"/>
    <property type="evidence" value="ECO:0007669"/>
    <property type="project" value="TreeGrafter"/>
</dbReference>
<feature type="compositionally biased region" description="Basic and acidic residues" evidence="4">
    <location>
        <begin position="181"/>
        <end position="191"/>
    </location>
</feature>
<feature type="coiled-coil region" evidence="3">
    <location>
        <begin position="259"/>
        <end position="311"/>
    </location>
</feature>